<feature type="signal peptide" evidence="3">
    <location>
        <begin position="1"/>
        <end position="19"/>
    </location>
</feature>
<dbReference type="GeneID" id="124294779"/>
<feature type="compositionally biased region" description="Basic residues" evidence="1">
    <location>
        <begin position="153"/>
        <end position="164"/>
    </location>
</feature>
<keyword evidence="3" id="KW-0732">Signal</keyword>
<organism evidence="4 5">
    <name type="scientific">Neodiprion lecontei</name>
    <name type="common">Redheaded pine sawfly</name>
    <dbReference type="NCBI Taxonomy" id="441921"/>
    <lineage>
        <taxon>Eukaryota</taxon>
        <taxon>Metazoa</taxon>
        <taxon>Ecdysozoa</taxon>
        <taxon>Arthropoda</taxon>
        <taxon>Hexapoda</taxon>
        <taxon>Insecta</taxon>
        <taxon>Pterygota</taxon>
        <taxon>Neoptera</taxon>
        <taxon>Endopterygota</taxon>
        <taxon>Hymenoptera</taxon>
        <taxon>Tenthredinoidea</taxon>
        <taxon>Diprionidae</taxon>
        <taxon>Diprioninae</taxon>
        <taxon>Neodiprion</taxon>
    </lineage>
</organism>
<feature type="region of interest" description="Disordered" evidence="1">
    <location>
        <begin position="133"/>
        <end position="269"/>
    </location>
</feature>
<feature type="compositionally biased region" description="Polar residues" evidence="1">
    <location>
        <begin position="133"/>
        <end position="148"/>
    </location>
</feature>
<gene>
    <name evidence="5" type="primary">LOC124294779</name>
</gene>
<dbReference type="Proteomes" id="UP000829291">
    <property type="component" value="Chromosome 5"/>
</dbReference>
<keyword evidence="2" id="KW-0472">Membrane</keyword>
<keyword evidence="2" id="KW-1133">Transmembrane helix</keyword>
<proteinExistence type="predicted"/>
<name>A0ABM3GC07_NEOLC</name>
<feature type="compositionally biased region" description="Polar residues" evidence="1">
    <location>
        <begin position="193"/>
        <end position="213"/>
    </location>
</feature>
<evidence type="ECO:0000313" key="4">
    <source>
        <dbReference type="Proteomes" id="UP000829291"/>
    </source>
</evidence>
<keyword evidence="2" id="KW-0812">Transmembrane</keyword>
<accession>A0ABM3GC07</accession>
<evidence type="ECO:0000256" key="1">
    <source>
        <dbReference type="SAM" id="MobiDB-lite"/>
    </source>
</evidence>
<dbReference type="RefSeq" id="XP_046597774.1">
    <property type="nucleotide sequence ID" value="XM_046741818.1"/>
</dbReference>
<feature type="transmembrane region" description="Helical" evidence="2">
    <location>
        <begin position="311"/>
        <end position="333"/>
    </location>
</feature>
<evidence type="ECO:0000256" key="3">
    <source>
        <dbReference type="SAM" id="SignalP"/>
    </source>
</evidence>
<protein>
    <submittedName>
        <fullName evidence="5">Uncharacterized protein LOC124294779</fullName>
    </submittedName>
</protein>
<feature type="transmembrane region" description="Helical" evidence="2">
    <location>
        <begin position="345"/>
        <end position="367"/>
    </location>
</feature>
<feature type="compositionally biased region" description="Low complexity" evidence="1">
    <location>
        <begin position="236"/>
        <end position="257"/>
    </location>
</feature>
<feature type="chain" id="PRO_5047396278" evidence="3">
    <location>
        <begin position="20"/>
        <end position="499"/>
    </location>
</feature>
<sequence length="499" mass="55979">MKIMLLILLMCCLTVICCSEMIEIKSPIETRHQNSSDLLDDVILGKNPPSLDFGKIPTDTGDLNPTFVPWPITRNTQNENQSSNSDDLRPVARISKSLYSSAVFPSARSSDEHQIIPVRQSSWEETSSIIANRTNNYNTGTSAISQQNLDHRRTLRRDRERRRRNEAINHQYPNTGYGENPEDLDADYAPQENHYSPSTSYGADYTDSYSPSFPDQVIDHLHGPEKYSSFSTGSGYRSNRYYENSEESSSYPGSPESWHPHHHHHHPRPPLAYQKLPAYSSCDNPGRGEPTPSLIGLLSAIGSNLLNLFKIGLGSSLSIAIPLIALKFFLIPLKIFKLIKIAKILLKLFFVVPFILRVFAPSIYSAITHHGVGFAERIAEVRTEESRGIFDQPGDNSTRWNVLGVNLTEGFLAEATSAQKCPSRVACELGSYLASRNRLPENLSRFLLHANDSEAGKDSRINTGNEKKEREEVTSVFITALIQRWTYDRCNVYACGISL</sequence>
<evidence type="ECO:0000256" key="2">
    <source>
        <dbReference type="SAM" id="Phobius"/>
    </source>
</evidence>
<keyword evidence="4" id="KW-1185">Reference proteome</keyword>
<reference evidence="5" key="1">
    <citation type="submission" date="2025-08" db="UniProtKB">
        <authorList>
            <consortium name="RefSeq"/>
        </authorList>
    </citation>
    <scope>IDENTIFICATION</scope>
    <source>
        <tissue evidence="5">Thorax and Abdomen</tissue>
    </source>
</reference>
<evidence type="ECO:0000313" key="5">
    <source>
        <dbReference type="RefSeq" id="XP_046597774.1"/>
    </source>
</evidence>